<name>A0A4R8PU32_9PEZI</name>
<dbReference type="AlphaFoldDB" id="A0A4R8PU32"/>
<comment type="caution">
    <text evidence="1">The sequence shown here is derived from an EMBL/GenBank/DDBJ whole genome shotgun (WGS) entry which is preliminary data.</text>
</comment>
<dbReference type="Proteomes" id="UP000295083">
    <property type="component" value="Unassembled WGS sequence"/>
</dbReference>
<accession>A0A4R8PU32</accession>
<evidence type="ECO:0000313" key="2">
    <source>
        <dbReference type="Proteomes" id="UP000295083"/>
    </source>
</evidence>
<organism evidence="1 2">
    <name type="scientific">Colletotrichum spinosum</name>
    <dbReference type="NCBI Taxonomy" id="1347390"/>
    <lineage>
        <taxon>Eukaryota</taxon>
        <taxon>Fungi</taxon>
        <taxon>Dikarya</taxon>
        <taxon>Ascomycota</taxon>
        <taxon>Pezizomycotina</taxon>
        <taxon>Sordariomycetes</taxon>
        <taxon>Hypocreomycetidae</taxon>
        <taxon>Glomerellales</taxon>
        <taxon>Glomerellaceae</taxon>
        <taxon>Colletotrichum</taxon>
        <taxon>Colletotrichum orbiculare species complex</taxon>
    </lineage>
</organism>
<reference evidence="1 2" key="1">
    <citation type="submission" date="2018-11" db="EMBL/GenBank/DDBJ databases">
        <title>Genome sequence and assembly of Colletotrichum spinosum.</title>
        <authorList>
            <person name="Gan P."/>
            <person name="Shirasu K."/>
        </authorList>
    </citation>
    <scope>NUCLEOTIDE SEQUENCE [LARGE SCALE GENOMIC DNA]</scope>
    <source>
        <strain evidence="1 2">CBS 515.97</strain>
    </source>
</reference>
<gene>
    <name evidence="1" type="ORF">C8035_v008699</name>
</gene>
<dbReference type="EMBL" id="QAPG01001767">
    <property type="protein sequence ID" value="TDZ27786.1"/>
    <property type="molecule type" value="Genomic_DNA"/>
</dbReference>
<keyword evidence="2" id="KW-1185">Reference proteome</keyword>
<evidence type="ECO:0000313" key="1">
    <source>
        <dbReference type="EMBL" id="TDZ27786.1"/>
    </source>
</evidence>
<sequence length="104" mass="12446">MWTSYCLVDSYFDDATNQNSDLALPYYILEDERDVVDRQLDPLSMGQTTIGTTLLRDPREYFLLIWSWRAKHFREEWENTGCHLQKHIHRYVGSYIRRVSFHGG</sequence>
<protein>
    <submittedName>
        <fullName evidence="1">Uncharacterized protein</fullName>
    </submittedName>
</protein>
<proteinExistence type="predicted"/>